<feature type="region of interest" description="Disordered" evidence="1">
    <location>
        <begin position="44"/>
        <end position="93"/>
    </location>
</feature>
<dbReference type="STRING" id="436010.A0A166LI42"/>
<reference evidence="2 3" key="1">
    <citation type="journal article" date="2016" name="Mol. Biol. Evol.">
        <title>Comparative Genomics of Early-Diverging Mushroom-Forming Fungi Provides Insights into the Origins of Lignocellulose Decay Capabilities.</title>
        <authorList>
            <person name="Nagy L.G."/>
            <person name="Riley R."/>
            <person name="Tritt A."/>
            <person name="Adam C."/>
            <person name="Daum C."/>
            <person name="Floudas D."/>
            <person name="Sun H."/>
            <person name="Yadav J.S."/>
            <person name="Pangilinan J."/>
            <person name="Larsson K.H."/>
            <person name="Matsuura K."/>
            <person name="Barry K."/>
            <person name="Labutti K."/>
            <person name="Kuo R."/>
            <person name="Ohm R.A."/>
            <person name="Bhattacharya S.S."/>
            <person name="Shirouzu T."/>
            <person name="Yoshinaga Y."/>
            <person name="Martin F.M."/>
            <person name="Grigoriev I.V."/>
            <person name="Hibbett D.S."/>
        </authorList>
    </citation>
    <scope>NUCLEOTIDE SEQUENCE [LARGE SCALE GENOMIC DNA]</scope>
    <source>
        <strain evidence="2 3">CBS 109695</strain>
    </source>
</reference>
<sequence>MRKGFSMFMCGPNERRVIRALQGSWGRQETDMLEMNIELSMLDKPKARGARAQDRLGAPQSEGGPRQELDEGGGGGDSTRTLSAMTRTTRAGR</sequence>
<dbReference type="EMBL" id="KV417535">
    <property type="protein sequence ID" value="KZP22980.1"/>
    <property type="molecule type" value="Genomic_DNA"/>
</dbReference>
<feature type="compositionally biased region" description="Basic and acidic residues" evidence="1">
    <location>
        <begin position="44"/>
        <end position="54"/>
    </location>
</feature>
<evidence type="ECO:0000256" key="1">
    <source>
        <dbReference type="SAM" id="MobiDB-lite"/>
    </source>
</evidence>
<protein>
    <submittedName>
        <fullName evidence="2">Uncharacterized protein</fullName>
    </submittedName>
</protein>
<name>A0A166LI42_9AGAM</name>
<organism evidence="2 3">
    <name type="scientific">Athelia psychrophila</name>
    <dbReference type="NCBI Taxonomy" id="1759441"/>
    <lineage>
        <taxon>Eukaryota</taxon>
        <taxon>Fungi</taxon>
        <taxon>Dikarya</taxon>
        <taxon>Basidiomycota</taxon>
        <taxon>Agaricomycotina</taxon>
        <taxon>Agaricomycetes</taxon>
        <taxon>Agaricomycetidae</taxon>
        <taxon>Atheliales</taxon>
        <taxon>Atheliaceae</taxon>
        <taxon>Athelia</taxon>
    </lineage>
</organism>
<dbReference type="AlphaFoldDB" id="A0A166LI42"/>
<accession>A0A166LI42</accession>
<evidence type="ECO:0000313" key="3">
    <source>
        <dbReference type="Proteomes" id="UP000076532"/>
    </source>
</evidence>
<keyword evidence="3" id="KW-1185">Reference proteome</keyword>
<dbReference type="OrthoDB" id="4310724at2759"/>
<gene>
    <name evidence="2" type="ORF">FIBSPDRAFT_465209</name>
</gene>
<feature type="compositionally biased region" description="Polar residues" evidence="1">
    <location>
        <begin position="78"/>
        <end position="93"/>
    </location>
</feature>
<evidence type="ECO:0000313" key="2">
    <source>
        <dbReference type="EMBL" id="KZP22980.1"/>
    </source>
</evidence>
<dbReference type="Proteomes" id="UP000076532">
    <property type="component" value="Unassembled WGS sequence"/>
</dbReference>
<proteinExistence type="predicted"/>